<dbReference type="AlphaFoldDB" id="A0A8K0CHY8"/>
<dbReference type="OrthoDB" id="6781756at2759"/>
<dbReference type="EMBL" id="VTPC01089948">
    <property type="protein sequence ID" value="KAF2885476.1"/>
    <property type="molecule type" value="Genomic_DNA"/>
</dbReference>
<dbReference type="Proteomes" id="UP000801492">
    <property type="component" value="Unassembled WGS sequence"/>
</dbReference>
<accession>A0A8K0CHY8</accession>
<evidence type="ECO:0000313" key="1">
    <source>
        <dbReference type="EMBL" id="KAF2885476.1"/>
    </source>
</evidence>
<dbReference type="InterPro" id="IPR011604">
    <property type="entry name" value="PDDEXK-like_dom_sf"/>
</dbReference>
<sequence length="104" mass="12297">MILAITAASFIFKSRCYLVVYVSDKEDIFVEEIERDRVFWTNTILPKLNRFYNDCILEEIATKRCLRGERCFDPVWIEDAVKLKQEKQTAKKKLQDSSKNELSL</sequence>
<organism evidence="1 2">
    <name type="scientific">Ignelater luminosus</name>
    <name type="common">Cucubano</name>
    <name type="synonym">Pyrophorus luminosus</name>
    <dbReference type="NCBI Taxonomy" id="2038154"/>
    <lineage>
        <taxon>Eukaryota</taxon>
        <taxon>Metazoa</taxon>
        <taxon>Ecdysozoa</taxon>
        <taxon>Arthropoda</taxon>
        <taxon>Hexapoda</taxon>
        <taxon>Insecta</taxon>
        <taxon>Pterygota</taxon>
        <taxon>Neoptera</taxon>
        <taxon>Endopterygota</taxon>
        <taxon>Coleoptera</taxon>
        <taxon>Polyphaga</taxon>
        <taxon>Elateriformia</taxon>
        <taxon>Elateroidea</taxon>
        <taxon>Elateridae</taxon>
        <taxon>Agrypninae</taxon>
        <taxon>Pyrophorini</taxon>
        <taxon>Ignelater</taxon>
    </lineage>
</organism>
<evidence type="ECO:0000313" key="2">
    <source>
        <dbReference type="Proteomes" id="UP000801492"/>
    </source>
</evidence>
<proteinExistence type="predicted"/>
<protein>
    <submittedName>
        <fullName evidence="1">Uncharacterized protein</fullName>
    </submittedName>
</protein>
<dbReference type="Gene3D" id="3.90.320.10">
    <property type="match status" value="1"/>
</dbReference>
<comment type="caution">
    <text evidence="1">The sequence shown here is derived from an EMBL/GenBank/DDBJ whole genome shotgun (WGS) entry which is preliminary data.</text>
</comment>
<reference evidence="1" key="1">
    <citation type="submission" date="2019-08" db="EMBL/GenBank/DDBJ databases">
        <title>The genome of the North American firefly Photinus pyralis.</title>
        <authorList>
            <consortium name="Photinus pyralis genome working group"/>
            <person name="Fallon T.R."/>
            <person name="Sander Lower S.E."/>
            <person name="Weng J.-K."/>
        </authorList>
    </citation>
    <scope>NUCLEOTIDE SEQUENCE</scope>
    <source>
        <strain evidence="1">TRF0915ILg1</strain>
        <tissue evidence="1">Whole body</tissue>
    </source>
</reference>
<name>A0A8K0CHY8_IGNLU</name>
<gene>
    <name evidence="1" type="ORF">ILUMI_20704</name>
</gene>
<keyword evidence="2" id="KW-1185">Reference proteome</keyword>